<dbReference type="EMBL" id="QGMJ01000456">
    <property type="protein sequence ID" value="TVY36134.1"/>
    <property type="molecule type" value="Genomic_DNA"/>
</dbReference>
<dbReference type="PANTHER" id="PTHR22175">
    <property type="entry name" value="SMALL ACIDIC PROTEIN-RELATED"/>
    <property type="match status" value="1"/>
</dbReference>
<proteinExistence type="inferred from homology"/>
<protein>
    <recommendedName>
        <fullName evidence="2">Small acidic protein</fullName>
    </recommendedName>
</protein>
<dbReference type="Pfam" id="PF15477">
    <property type="entry name" value="SMAP"/>
    <property type="match status" value="1"/>
</dbReference>
<keyword evidence="6" id="KW-1185">Reference proteome</keyword>
<evidence type="ECO:0000313" key="6">
    <source>
        <dbReference type="Proteomes" id="UP000462212"/>
    </source>
</evidence>
<dbReference type="OrthoDB" id="10066125at2759"/>
<comment type="similarity">
    <text evidence="1">Belongs to the SMAP family.</text>
</comment>
<dbReference type="InterPro" id="IPR028124">
    <property type="entry name" value="SMAP_dom"/>
</dbReference>
<feature type="compositionally biased region" description="Basic and acidic residues" evidence="3">
    <location>
        <begin position="27"/>
        <end position="40"/>
    </location>
</feature>
<evidence type="ECO:0000313" key="5">
    <source>
        <dbReference type="EMBL" id="TVY36134.1"/>
    </source>
</evidence>
<feature type="compositionally biased region" description="Basic and acidic residues" evidence="3">
    <location>
        <begin position="124"/>
        <end position="136"/>
    </location>
</feature>
<dbReference type="Proteomes" id="UP000462212">
    <property type="component" value="Unassembled WGS sequence"/>
</dbReference>
<dbReference type="PANTHER" id="PTHR22175:SF0">
    <property type="entry name" value="SMALL ACIDIC PROTEIN"/>
    <property type="match status" value="1"/>
</dbReference>
<gene>
    <name evidence="5" type="ORF">LSUB1_G005571</name>
</gene>
<dbReference type="AlphaFoldDB" id="A0A8H8RJI1"/>
<feature type="region of interest" description="Disordered" evidence="3">
    <location>
        <begin position="27"/>
        <end position="81"/>
    </location>
</feature>
<comment type="caution">
    <text evidence="5">The sequence shown here is derived from an EMBL/GenBank/DDBJ whole genome shotgun (WGS) entry which is preliminary data.</text>
</comment>
<evidence type="ECO:0000256" key="1">
    <source>
        <dbReference type="ARBA" id="ARBA00006502"/>
    </source>
</evidence>
<reference evidence="5 6" key="1">
    <citation type="submission" date="2018-05" db="EMBL/GenBank/DDBJ databases">
        <title>Genome sequencing and assembly of the regulated plant pathogen Lachnellula willkommii and related sister species for the development of diagnostic species identification markers.</title>
        <authorList>
            <person name="Giroux E."/>
            <person name="Bilodeau G."/>
        </authorList>
    </citation>
    <scope>NUCLEOTIDE SEQUENCE [LARGE SCALE GENOMIC DNA]</scope>
    <source>
        <strain evidence="5 6">CBS 197.66</strain>
    </source>
</reference>
<feature type="region of interest" description="Disordered" evidence="3">
    <location>
        <begin position="124"/>
        <end position="143"/>
    </location>
</feature>
<sequence length="143" mass="15953">MNIVSEEDIAKRVKKEQHRVKLDLKRKLERREERRQEKIAKASKKRKGGSFSHGDSKRAKTEESNGQTNGAEQWNPDALSGDAARKDKFLRLLGAGKSNGAGSSNKVSADVDLEKVQNDLERQFDAGVRMKHEQGGKRRGLGA</sequence>
<feature type="compositionally biased region" description="Basic and acidic residues" evidence="3">
    <location>
        <begin position="54"/>
        <end position="63"/>
    </location>
</feature>
<name>A0A8H8RJI1_9HELO</name>
<accession>A0A8H8RJI1</accession>
<organism evidence="5 6">
    <name type="scientific">Lachnellula subtilissima</name>
    <dbReference type="NCBI Taxonomy" id="602034"/>
    <lineage>
        <taxon>Eukaryota</taxon>
        <taxon>Fungi</taxon>
        <taxon>Dikarya</taxon>
        <taxon>Ascomycota</taxon>
        <taxon>Pezizomycotina</taxon>
        <taxon>Leotiomycetes</taxon>
        <taxon>Helotiales</taxon>
        <taxon>Lachnaceae</taxon>
        <taxon>Lachnellula</taxon>
    </lineage>
</organism>
<evidence type="ECO:0000259" key="4">
    <source>
        <dbReference type="Pfam" id="PF15477"/>
    </source>
</evidence>
<dbReference type="InterPro" id="IPR026714">
    <property type="entry name" value="SMAP"/>
</dbReference>
<evidence type="ECO:0000256" key="2">
    <source>
        <dbReference type="ARBA" id="ARBA00016161"/>
    </source>
</evidence>
<feature type="domain" description="Small acidic protein-like" evidence="4">
    <location>
        <begin position="74"/>
        <end position="142"/>
    </location>
</feature>
<evidence type="ECO:0000256" key="3">
    <source>
        <dbReference type="SAM" id="MobiDB-lite"/>
    </source>
</evidence>